<dbReference type="Pfam" id="PF13280">
    <property type="entry name" value="WYL"/>
    <property type="match status" value="1"/>
</dbReference>
<accession>A0ABP6UCK5</accession>
<gene>
    <name evidence="2" type="ORF">GCM10019016_110340</name>
</gene>
<dbReference type="PROSITE" id="PS52050">
    <property type="entry name" value="WYL"/>
    <property type="match status" value="1"/>
</dbReference>
<dbReference type="InterPro" id="IPR026881">
    <property type="entry name" value="WYL_dom"/>
</dbReference>
<evidence type="ECO:0000313" key="2">
    <source>
        <dbReference type="EMBL" id="GAA3503921.1"/>
    </source>
</evidence>
<reference evidence="3" key="1">
    <citation type="journal article" date="2019" name="Int. J. Syst. Evol. Microbiol.">
        <title>The Global Catalogue of Microorganisms (GCM) 10K type strain sequencing project: providing services to taxonomists for standard genome sequencing and annotation.</title>
        <authorList>
            <consortium name="The Broad Institute Genomics Platform"/>
            <consortium name="The Broad Institute Genome Sequencing Center for Infectious Disease"/>
            <person name="Wu L."/>
            <person name="Ma J."/>
        </authorList>
    </citation>
    <scope>NUCLEOTIDE SEQUENCE [LARGE SCALE GENOMIC DNA]</scope>
    <source>
        <strain evidence="3">JCM 4816</strain>
    </source>
</reference>
<evidence type="ECO:0000313" key="3">
    <source>
        <dbReference type="Proteomes" id="UP001501455"/>
    </source>
</evidence>
<organism evidence="2 3">
    <name type="scientific">Streptomyces prasinosporus</name>
    <dbReference type="NCBI Taxonomy" id="68256"/>
    <lineage>
        <taxon>Bacteria</taxon>
        <taxon>Bacillati</taxon>
        <taxon>Actinomycetota</taxon>
        <taxon>Actinomycetes</taxon>
        <taxon>Kitasatosporales</taxon>
        <taxon>Streptomycetaceae</taxon>
        <taxon>Streptomyces</taxon>
        <taxon>Streptomyces albogriseolus group</taxon>
    </lineage>
</organism>
<comment type="caution">
    <text evidence="2">The sequence shown here is derived from an EMBL/GenBank/DDBJ whole genome shotgun (WGS) entry which is preliminary data.</text>
</comment>
<proteinExistence type="predicted"/>
<name>A0ABP6UCK5_9ACTN</name>
<protein>
    <recommendedName>
        <fullName evidence="1">WYL domain-containing protein</fullName>
    </recommendedName>
</protein>
<dbReference type="EMBL" id="BAAAXF010000079">
    <property type="protein sequence ID" value="GAA3503921.1"/>
    <property type="molecule type" value="Genomic_DNA"/>
</dbReference>
<dbReference type="PANTHER" id="PTHR34580:SF3">
    <property type="entry name" value="PROTEIN PAFB"/>
    <property type="match status" value="1"/>
</dbReference>
<feature type="domain" description="WYL" evidence="1">
    <location>
        <begin position="24"/>
        <end position="76"/>
    </location>
</feature>
<dbReference type="PANTHER" id="PTHR34580">
    <property type="match status" value="1"/>
</dbReference>
<sequence>MLREPRGDAADPAVLTEPAHLGRDAERLRFEYRDHDGTPTRRTVEPHRPVCSERRWYLVARGLDRGDRRTFRVDRVVPRPPHGPRFVPRVPSAEDPAAYVSRGVSTRAYASHAVIRLPAPVEEAAERIPPSAGTPEAEGSGSCVLAPAPGASTSWWCT</sequence>
<keyword evidence="3" id="KW-1185">Reference proteome</keyword>
<dbReference type="InterPro" id="IPR051534">
    <property type="entry name" value="CBASS_pafABC_assoc_protein"/>
</dbReference>
<evidence type="ECO:0000259" key="1">
    <source>
        <dbReference type="Pfam" id="PF13280"/>
    </source>
</evidence>
<dbReference type="Proteomes" id="UP001501455">
    <property type="component" value="Unassembled WGS sequence"/>
</dbReference>